<feature type="signal peptide" evidence="3">
    <location>
        <begin position="1"/>
        <end position="23"/>
    </location>
</feature>
<dbReference type="Proteomes" id="UP001418222">
    <property type="component" value="Unassembled WGS sequence"/>
</dbReference>
<name>A0AAP0B705_9ASPA</name>
<sequence>MASLPGFLLICLTLGRLLVPGSCELKEVKCVFPVVEPDFGHTKLRFAREGLDVIRRIKYPIAAVFISFWGFMLFFIVLVIAIKALLFLLTPKSAILSNVPIVSGFLLQVPFRKEQAIPDVHQVRARRTAGSKIAQGWMLRQPPARGGLRWPLWAARQGRPPMPGRTPPSPPRPPARGRPPRAGRIPPGIRPGRPLGGGLAGPGGFPLESAQAAR</sequence>
<keyword evidence="2" id="KW-1133">Transmembrane helix</keyword>
<proteinExistence type="predicted"/>
<protein>
    <submittedName>
        <fullName evidence="4">Uncharacterized protein</fullName>
    </submittedName>
</protein>
<comment type="caution">
    <text evidence="4">The sequence shown here is derived from an EMBL/GenBank/DDBJ whole genome shotgun (WGS) entry which is preliminary data.</text>
</comment>
<dbReference type="AlphaFoldDB" id="A0AAP0B705"/>
<feature type="chain" id="PRO_5042899080" evidence="3">
    <location>
        <begin position="24"/>
        <end position="214"/>
    </location>
</feature>
<keyword evidence="3" id="KW-0732">Signal</keyword>
<feature type="region of interest" description="Disordered" evidence="1">
    <location>
        <begin position="155"/>
        <end position="214"/>
    </location>
</feature>
<evidence type="ECO:0000256" key="3">
    <source>
        <dbReference type="SAM" id="SignalP"/>
    </source>
</evidence>
<reference evidence="4 5" key="1">
    <citation type="journal article" date="2022" name="Nat. Plants">
        <title>Genomes of leafy and leafless Platanthera orchids illuminate the evolution of mycoheterotrophy.</title>
        <authorList>
            <person name="Li M.H."/>
            <person name="Liu K.W."/>
            <person name="Li Z."/>
            <person name="Lu H.C."/>
            <person name="Ye Q.L."/>
            <person name="Zhang D."/>
            <person name="Wang J.Y."/>
            <person name="Li Y.F."/>
            <person name="Zhong Z.M."/>
            <person name="Liu X."/>
            <person name="Yu X."/>
            <person name="Liu D.K."/>
            <person name="Tu X.D."/>
            <person name="Liu B."/>
            <person name="Hao Y."/>
            <person name="Liao X.Y."/>
            <person name="Jiang Y.T."/>
            <person name="Sun W.H."/>
            <person name="Chen J."/>
            <person name="Chen Y.Q."/>
            <person name="Ai Y."/>
            <person name="Zhai J.W."/>
            <person name="Wu S.S."/>
            <person name="Zhou Z."/>
            <person name="Hsiao Y.Y."/>
            <person name="Wu W.L."/>
            <person name="Chen Y.Y."/>
            <person name="Lin Y.F."/>
            <person name="Hsu J.L."/>
            <person name="Li C.Y."/>
            <person name="Wang Z.W."/>
            <person name="Zhao X."/>
            <person name="Zhong W.Y."/>
            <person name="Ma X.K."/>
            <person name="Ma L."/>
            <person name="Huang J."/>
            <person name="Chen G.Z."/>
            <person name="Huang M.Z."/>
            <person name="Huang L."/>
            <person name="Peng D.H."/>
            <person name="Luo Y.B."/>
            <person name="Zou S.Q."/>
            <person name="Chen S.P."/>
            <person name="Lan S."/>
            <person name="Tsai W.C."/>
            <person name="Van de Peer Y."/>
            <person name="Liu Z.J."/>
        </authorList>
    </citation>
    <scope>NUCLEOTIDE SEQUENCE [LARGE SCALE GENOMIC DNA]</scope>
    <source>
        <strain evidence="4">Lor287</strain>
    </source>
</reference>
<feature type="compositionally biased region" description="Pro residues" evidence="1">
    <location>
        <begin position="160"/>
        <end position="177"/>
    </location>
</feature>
<gene>
    <name evidence="4" type="ORF">KSP39_PZI016445</name>
</gene>
<organism evidence="4 5">
    <name type="scientific">Platanthera zijinensis</name>
    <dbReference type="NCBI Taxonomy" id="2320716"/>
    <lineage>
        <taxon>Eukaryota</taxon>
        <taxon>Viridiplantae</taxon>
        <taxon>Streptophyta</taxon>
        <taxon>Embryophyta</taxon>
        <taxon>Tracheophyta</taxon>
        <taxon>Spermatophyta</taxon>
        <taxon>Magnoliopsida</taxon>
        <taxon>Liliopsida</taxon>
        <taxon>Asparagales</taxon>
        <taxon>Orchidaceae</taxon>
        <taxon>Orchidoideae</taxon>
        <taxon>Orchideae</taxon>
        <taxon>Orchidinae</taxon>
        <taxon>Platanthera</taxon>
    </lineage>
</organism>
<feature type="compositionally biased region" description="Low complexity" evidence="1">
    <location>
        <begin position="180"/>
        <end position="193"/>
    </location>
</feature>
<accession>A0AAP0B705</accession>
<evidence type="ECO:0000256" key="2">
    <source>
        <dbReference type="SAM" id="Phobius"/>
    </source>
</evidence>
<keyword evidence="5" id="KW-1185">Reference proteome</keyword>
<feature type="compositionally biased region" description="Gly residues" evidence="1">
    <location>
        <begin position="194"/>
        <end position="204"/>
    </location>
</feature>
<keyword evidence="2" id="KW-0812">Transmembrane</keyword>
<evidence type="ECO:0000313" key="4">
    <source>
        <dbReference type="EMBL" id="KAK8931064.1"/>
    </source>
</evidence>
<evidence type="ECO:0000256" key="1">
    <source>
        <dbReference type="SAM" id="MobiDB-lite"/>
    </source>
</evidence>
<keyword evidence="2" id="KW-0472">Membrane</keyword>
<feature type="transmembrane region" description="Helical" evidence="2">
    <location>
        <begin position="61"/>
        <end position="89"/>
    </location>
</feature>
<evidence type="ECO:0000313" key="5">
    <source>
        <dbReference type="Proteomes" id="UP001418222"/>
    </source>
</evidence>
<dbReference type="EMBL" id="JBBWWQ010000014">
    <property type="protein sequence ID" value="KAK8931064.1"/>
    <property type="molecule type" value="Genomic_DNA"/>
</dbReference>